<dbReference type="AlphaFoldDB" id="F9FFD4"/>
<sequence>MALPCHIVEPLASTILQLQGWVKGGRLPDHASSSLWSALIDFPILSLDQDLVYIYWQSYRNSSFTEEMNDEGLLQLPYATSLYITRSMCKPLFILELEGNGLDDIRCLKKWMADTYKAILCRKPSTHLIRALLLAVLCFQREGEFAQAAKAFEQATSIFRTVSSFLELDKLGFDPPLLNACDLRTATQAFLSGL</sequence>
<dbReference type="EMBL" id="AFQF01001631">
    <property type="protein sequence ID" value="EGU84373.1"/>
    <property type="molecule type" value="Genomic_DNA"/>
</dbReference>
<accession>F9FFD4</accession>
<evidence type="ECO:0000313" key="1">
    <source>
        <dbReference type="EMBL" id="EGU84373.1"/>
    </source>
</evidence>
<gene>
    <name evidence="1" type="ORF">FOXB_05113</name>
</gene>
<name>F9FFD4_FUSOF</name>
<proteinExistence type="predicted"/>
<reference evidence="1" key="1">
    <citation type="journal article" date="2012" name="Mol. Plant Microbe Interact.">
        <title>A highly conserved effector in Fusarium oxysporum is required for full virulence on Arabidopsis.</title>
        <authorList>
            <person name="Thatcher L.F."/>
            <person name="Gardiner D.M."/>
            <person name="Kazan K."/>
            <person name="Manners J."/>
        </authorList>
    </citation>
    <scope>NUCLEOTIDE SEQUENCE [LARGE SCALE GENOMIC DNA]</scope>
    <source>
        <strain evidence="1">Fo5176</strain>
    </source>
</reference>
<organism evidence="1">
    <name type="scientific">Fusarium oxysporum (strain Fo5176)</name>
    <name type="common">Fusarium vascular wilt</name>
    <dbReference type="NCBI Taxonomy" id="660025"/>
    <lineage>
        <taxon>Eukaryota</taxon>
        <taxon>Fungi</taxon>
        <taxon>Dikarya</taxon>
        <taxon>Ascomycota</taxon>
        <taxon>Pezizomycotina</taxon>
        <taxon>Sordariomycetes</taxon>
        <taxon>Hypocreomycetidae</taxon>
        <taxon>Hypocreales</taxon>
        <taxon>Nectriaceae</taxon>
        <taxon>Fusarium</taxon>
        <taxon>Fusarium oxysporum species complex</taxon>
    </lineage>
</organism>
<comment type="caution">
    <text evidence="1">The sequence shown here is derived from an EMBL/GenBank/DDBJ whole genome shotgun (WGS) entry which is preliminary data.</text>
</comment>
<dbReference type="OrthoDB" id="5078246at2759"/>
<protein>
    <submittedName>
        <fullName evidence="1">Uncharacterized protein</fullName>
    </submittedName>
</protein>